<name>A0A371CSF4_9APHY</name>
<sequence>MSDATAHRGDAVGQYSAIFVLGPSSSGKTTLCDALARRLQIPTAQYIKEVARTVMKTHGFTRNDTGSFEMQHAIMLAQLKAEAEALKFMSASEQGPPHLPILSDRSAVDPIVYASTSVANGAQEGRRRLLDDETFKAVLPFYRQSLFVVLEPVADWLVDDGVRSLEDPWRYNEELYKTLANLEIPYITLGGAVKGILERVDYVVRYLTAATEGDETPRHIL</sequence>
<dbReference type="InterPro" id="IPR038727">
    <property type="entry name" value="NadR/Ttd14_AAA_dom"/>
</dbReference>
<dbReference type="SUPFAM" id="SSF52540">
    <property type="entry name" value="P-loop containing nucleoside triphosphate hydrolases"/>
    <property type="match status" value="1"/>
</dbReference>
<proteinExistence type="predicted"/>
<evidence type="ECO:0000313" key="2">
    <source>
        <dbReference type="EMBL" id="RDX43225.1"/>
    </source>
</evidence>
<gene>
    <name evidence="2" type="ORF">OH76DRAFT_1466568</name>
</gene>
<dbReference type="OrthoDB" id="6118920at2759"/>
<accession>A0A371CSF4</accession>
<dbReference type="Proteomes" id="UP000256964">
    <property type="component" value="Unassembled WGS sequence"/>
</dbReference>
<dbReference type="EMBL" id="KZ857468">
    <property type="protein sequence ID" value="RDX43225.1"/>
    <property type="molecule type" value="Genomic_DNA"/>
</dbReference>
<dbReference type="AlphaFoldDB" id="A0A371CSF4"/>
<dbReference type="Gene3D" id="3.40.50.300">
    <property type="entry name" value="P-loop containing nucleotide triphosphate hydrolases"/>
    <property type="match status" value="1"/>
</dbReference>
<dbReference type="InterPro" id="IPR027417">
    <property type="entry name" value="P-loop_NTPase"/>
</dbReference>
<reference evidence="2 3" key="1">
    <citation type="journal article" date="2018" name="Biotechnol. Biofuels">
        <title>Integrative visual omics of the white-rot fungus Polyporus brumalis exposes the biotechnological potential of its oxidative enzymes for delignifying raw plant biomass.</title>
        <authorList>
            <person name="Miyauchi S."/>
            <person name="Rancon A."/>
            <person name="Drula E."/>
            <person name="Hage H."/>
            <person name="Chaduli D."/>
            <person name="Favel A."/>
            <person name="Grisel S."/>
            <person name="Henrissat B."/>
            <person name="Herpoel-Gimbert I."/>
            <person name="Ruiz-Duenas F.J."/>
            <person name="Chevret D."/>
            <person name="Hainaut M."/>
            <person name="Lin J."/>
            <person name="Wang M."/>
            <person name="Pangilinan J."/>
            <person name="Lipzen A."/>
            <person name="Lesage-Meessen L."/>
            <person name="Navarro D."/>
            <person name="Riley R."/>
            <person name="Grigoriev I.V."/>
            <person name="Zhou S."/>
            <person name="Raouche S."/>
            <person name="Rosso M.N."/>
        </authorList>
    </citation>
    <scope>NUCLEOTIDE SEQUENCE [LARGE SCALE GENOMIC DNA]</scope>
    <source>
        <strain evidence="2 3">BRFM 1820</strain>
    </source>
</reference>
<keyword evidence="3" id="KW-1185">Reference proteome</keyword>
<evidence type="ECO:0000259" key="1">
    <source>
        <dbReference type="Pfam" id="PF13521"/>
    </source>
</evidence>
<protein>
    <recommendedName>
        <fullName evidence="1">NadR/Ttd14 AAA domain-containing protein</fullName>
    </recommendedName>
</protein>
<organism evidence="2 3">
    <name type="scientific">Lentinus brumalis</name>
    <dbReference type="NCBI Taxonomy" id="2498619"/>
    <lineage>
        <taxon>Eukaryota</taxon>
        <taxon>Fungi</taxon>
        <taxon>Dikarya</taxon>
        <taxon>Basidiomycota</taxon>
        <taxon>Agaricomycotina</taxon>
        <taxon>Agaricomycetes</taxon>
        <taxon>Polyporales</taxon>
        <taxon>Polyporaceae</taxon>
        <taxon>Lentinus</taxon>
    </lineage>
</organism>
<evidence type="ECO:0000313" key="3">
    <source>
        <dbReference type="Proteomes" id="UP000256964"/>
    </source>
</evidence>
<dbReference type="Pfam" id="PF13521">
    <property type="entry name" value="AAA_28"/>
    <property type="match status" value="1"/>
</dbReference>
<feature type="domain" description="NadR/Ttd14 AAA" evidence="1">
    <location>
        <begin position="18"/>
        <end position="191"/>
    </location>
</feature>